<accession>J7S7S1</accession>
<feature type="transmembrane region" description="Helical" evidence="2">
    <location>
        <begin position="365"/>
        <end position="393"/>
    </location>
</feature>
<dbReference type="InterPro" id="IPR022703">
    <property type="entry name" value="DUF3533"/>
</dbReference>
<dbReference type="Proteomes" id="UP000006310">
    <property type="component" value="Chromosome 7"/>
</dbReference>
<evidence type="ECO:0000313" key="4">
    <source>
        <dbReference type="EMBL" id="CCK71139.1"/>
    </source>
</evidence>
<dbReference type="KEGG" id="kng:KNAG_0G00830"/>
<dbReference type="AlphaFoldDB" id="J7S7S1"/>
<evidence type="ECO:0000256" key="1">
    <source>
        <dbReference type="SAM" id="MobiDB-lite"/>
    </source>
</evidence>
<feature type="compositionally biased region" description="Low complexity" evidence="1">
    <location>
        <begin position="13"/>
        <end position="33"/>
    </location>
</feature>
<dbReference type="GO" id="GO:0061091">
    <property type="term" value="P:regulation of phospholipid translocation"/>
    <property type="evidence" value="ECO:0007669"/>
    <property type="project" value="EnsemblFungi"/>
</dbReference>
<reference evidence="5" key="2">
    <citation type="submission" date="2012-08" db="EMBL/GenBank/DDBJ databases">
        <title>Genome sequence of Kazachstania naganishii.</title>
        <authorList>
            <person name="Gordon J.L."/>
            <person name="Armisen D."/>
            <person name="Proux-Wera E."/>
            <person name="OhEigeartaigh S.S."/>
            <person name="Byrne K.P."/>
            <person name="Wolfe K.H."/>
        </authorList>
    </citation>
    <scope>NUCLEOTIDE SEQUENCE [LARGE SCALE GENOMIC DNA]</scope>
    <source>
        <strain evidence="5">ATCC MYA-139 / BCRC 22969 / CBS 8797 / CCRC 22969 / KCTC 17520 / NBRC 10181 / NCYC 3082</strain>
    </source>
</reference>
<feature type="transmembrane region" description="Helical" evidence="2">
    <location>
        <begin position="326"/>
        <end position="353"/>
    </location>
</feature>
<dbReference type="InterPro" id="IPR053001">
    <property type="entry name" value="MNNG_permease-like"/>
</dbReference>
<dbReference type="RefSeq" id="XP_022465385.1">
    <property type="nucleotide sequence ID" value="XM_022608939.1"/>
</dbReference>
<dbReference type="PANTHER" id="PTHR34814:SF1">
    <property type="entry name" value="NITROSOGUANIDINE RESISTANCE PROTEIN SNG1"/>
    <property type="match status" value="1"/>
</dbReference>
<feature type="transmembrane region" description="Helical" evidence="2">
    <location>
        <begin position="294"/>
        <end position="314"/>
    </location>
</feature>
<keyword evidence="2" id="KW-1133">Transmembrane helix</keyword>
<dbReference type="OrthoDB" id="2140105at2759"/>
<feature type="transmembrane region" description="Helical" evidence="2">
    <location>
        <begin position="72"/>
        <end position="97"/>
    </location>
</feature>
<evidence type="ECO:0000259" key="3">
    <source>
        <dbReference type="Pfam" id="PF12051"/>
    </source>
</evidence>
<feature type="transmembrane region" description="Helical" evidence="2">
    <location>
        <begin position="400"/>
        <end position="423"/>
    </location>
</feature>
<keyword evidence="2" id="KW-0812">Transmembrane</keyword>
<keyword evidence="5" id="KW-1185">Reference proteome</keyword>
<evidence type="ECO:0000313" key="5">
    <source>
        <dbReference type="Proteomes" id="UP000006310"/>
    </source>
</evidence>
<name>J7S7S1_HUIN7</name>
<evidence type="ECO:0000256" key="2">
    <source>
        <dbReference type="SAM" id="Phobius"/>
    </source>
</evidence>
<feature type="region of interest" description="Disordered" evidence="1">
    <location>
        <begin position="1"/>
        <end position="37"/>
    </location>
</feature>
<dbReference type="HOGENOM" id="CLU_020178_1_0_1"/>
<dbReference type="Pfam" id="PF12051">
    <property type="entry name" value="DUF3533"/>
    <property type="match status" value="1"/>
</dbReference>
<dbReference type="GO" id="GO:0060237">
    <property type="term" value="P:regulation of fungal-type cell wall organization"/>
    <property type="evidence" value="ECO:0007669"/>
    <property type="project" value="EnsemblFungi"/>
</dbReference>
<feature type="transmembrane region" description="Helical" evidence="2">
    <location>
        <begin position="454"/>
        <end position="475"/>
    </location>
</feature>
<dbReference type="PANTHER" id="PTHR34814">
    <property type="entry name" value="NITROSOGUANIDINE RESISTANCE PROTEIN SNG1"/>
    <property type="match status" value="1"/>
</dbReference>
<gene>
    <name evidence="4" type="primary">KNAG0G00830</name>
    <name evidence="4" type="ordered locus">KNAG_0G00830</name>
</gene>
<dbReference type="OMA" id="RDYNAVN"/>
<protein>
    <recommendedName>
        <fullName evidence="3">DUF3533 domain-containing protein</fullName>
    </recommendedName>
</protein>
<sequence>MQGDTTNGKSLDSTRMNSMDGSSSSRGSAEASSVADDIEGYEQSKVEPLGVPLQPVRTSLFSPRMKGTRKKILIKFVLVNLLLGAFILSLLTVYWGATYRTTKHLRRVTVVAVLEDDPVDSPISEGMTDALPGLIDANPLGWKIFNTSHFMAKYNLDNRSEISERLIKLVYDEKYWFAFHLKPNMTFSLYNSLVNAGPDTVRFNSTEFVDVVYETGRDPASVASVMIPYVKELQSQWKNYYQSTYLPSFLSNITNTNDFQARPQMWSTLGDITFNFIDYRPFYDRIILSPLQVGMIYCIILTVFQFAVFGPLHMEMARVLKPKHIFIYRLFMSWSTYFFMSLFFCTVSAMMQIDFTRAFGRGGFVVYWFSTLLVMAAVGGANENVIGLIVVYGPQYLTSWLLTWIIMNIASSFYPLVLNNVFYRYGYMMPLHNGVDIFKVIFLNVSKQHMGRNYGILVAWIAVNTILAPVVMKFIGKKAQQNGKLQDQAVLKKYNLLQDSS</sequence>
<feature type="domain" description="DUF3533" evidence="3">
    <location>
        <begin position="80"/>
        <end position="466"/>
    </location>
</feature>
<dbReference type="EMBL" id="HE978320">
    <property type="protein sequence ID" value="CCK71139.1"/>
    <property type="molecule type" value="Genomic_DNA"/>
</dbReference>
<dbReference type="GeneID" id="34526863"/>
<organism evidence="4 5">
    <name type="scientific">Huiozyma naganishii (strain ATCC MYA-139 / BCRC 22969 / CBS 8797 / KCTC 17520 / NBRC 10181 / NCYC 3082 / Yp74L-3)</name>
    <name type="common">Yeast</name>
    <name type="synonym">Kazachstania naganishii</name>
    <dbReference type="NCBI Taxonomy" id="1071383"/>
    <lineage>
        <taxon>Eukaryota</taxon>
        <taxon>Fungi</taxon>
        <taxon>Dikarya</taxon>
        <taxon>Ascomycota</taxon>
        <taxon>Saccharomycotina</taxon>
        <taxon>Saccharomycetes</taxon>
        <taxon>Saccharomycetales</taxon>
        <taxon>Saccharomycetaceae</taxon>
        <taxon>Huiozyma</taxon>
    </lineage>
</organism>
<dbReference type="STRING" id="1071383.J7S7S1"/>
<feature type="compositionally biased region" description="Polar residues" evidence="1">
    <location>
        <begin position="1"/>
        <end position="11"/>
    </location>
</feature>
<dbReference type="GO" id="GO:0015931">
    <property type="term" value="P:nucleobase-containing compound transport"/>
    <property type="evidence" value="ECO:0007669"/>
    <property type="project" value="EnsemblFungi"/>
</dbReference>
<keyword evidence="2" id="KW-0472">Membrane</keyword>
<dbReference type="GO" id="GO:0005886">
    <property type="term" value="C:plasma membrane"/>
    <property type="evidence" value="ECO:0007669"/>
    <property type="project" value="EnsemblFungi"/>
</dbReference>
<dbReference type="eggNOG" id="ENOG502QUA0">
    <property type="taxonomic scope" value="Eukaryota"/>
</dbReference>
<proteinExistence type="predicted"/>
<reference evidence="4 5" key="1">
    <citation type="journal article" date="2011" name="Proc. Natl. Acad. Sci. U.S.A.">
        <title>Evolutionary erosion of yeast sex chromosomes by mating-type switching accidents.</title>
        <authorList>
            <person name="Gordon J.L."/>
            <person name="Armisen D."/>
            <person name="Proux-Wera E."/>
            <person name="Oheigeartaigh S.S."/>
            <person name="Byrne K.P."/>
            <person name="Wolfe K.H."/>
        </authorList>
    </citation>
    <scope>NUCLEOTIDE SEQUENCE [LARGE SCALE GENOMIC DNA]</scope>
    <source>
        <strain evidence="5">ATCC MYA-139 / BCRC 22969 / CBS 8797 / CCRC 22969 / KCTC 17520 / NBRC 10181 / NCYC 3082</strain>
    </source>
</reference>